<keyword evidence="1" id="KW-0175">Coiled coil</keyword>
<dbReference type="OrthoDB" id="6713263at2"/>
<dbReference type="Proteomes" id="UP000186553">
    <property type="component" value="Unassembled WGS sequence"/>
</dbReference>
<comment type="caution">
    <text evidence="2">The sequence shown here is derived from an EMBL/GenBank/DDBJ whole genome shotgun (WGS) entry which is preliminary data.</text>
</comment>
<feature type="coiled-coil region" evidence="1">
    <location>
        <begin position="30"/>
        <end position="57"/>
    </location>
</feature>
<evidence type="ECO:0000313" key="2">
    <source>
        <dbReference type="EMBL" id="ODA14497.1"/>
    </source>
</evidence>
<reference evidence="2 3" key="1">
    <citation type="submission" date="2016-07" db="EMBL/GenBank/DDBJ databases">
        <title>Acinetobacter sp. ANC 4603.</title>
        <authorList>
            <person name="Radolfova-Krizova L."/>
            <person name="Nemec A."/>
        </authorList>
    </citation>
    <scope>NUCLEOTIDE SEQUENCE [LARGE SCALE GENOMIC DNA]</scope>
    <source>
        <strain evidence="2 3">ANC 4603</strain>
    </source>
</reference>
<dbReference type="AlphaFoldDB" id="A0A1C3D0Z2"/>
<proteinExistence type="predicted"/>
<evidence type="ECO:0000256" key="1">
    <source>
        <dbReference type="SAM" id="Coils"/>
    </source>
</evidence>
<accession>A0A1C3D0Z2</accession>
<dbReference type="STRING" id="1891224.BBP83_01445"/>
<dbReference type="RefSeq" id="WP_068885635.1">
    <property type="nucleotide sequence ID" value="NZ_CBCRUU010000011.1"/>
</dbReference>
<gene>
    <name evidence="2" type="ORF">BBP83_01445</name>
</gene>
<organism evidence="2 3">
    <name type="scientific">Acinetobacter celticus</name>
    <dbReference type="NCBI Taxonomy" id="1891224"/>
    <lineage>
        <taxon>Bacteria</taxon>
        <taxon>Pseudomonadati</taxon>
        <taxon>Pseudomonadota</taxon>
        <taxon>Gammaproteobacteria</taxon>
        <taxon>Moraxellales</taxon>
        <taxon>Moraxellaceae</taxon>
        <taxon>Acinetobacter</taxon>
    </lineage>
</organism>
<name>A0A1C3D0Z2_9GAMM</name>
<evidence type="ECO:0000313" key="3">
    <source>
        <dbReference type="Proteomes" id="UP000186553"/>
    </source>
</evidence>
<keyword evidence="3" id="KW-1185">Reference proteome</keyword>
<sequence length="277" mass="31141">MKKLLVLLLVLSVLWVVKISFDLHQLSVGQDTLIQQQSALEQRNASLNDQLAAINRQLSGVAPVEGNTTSANTVSVVGGLQPTVLIAQQLDLVEFALQQQQYSFAVDKLNQLNLDVHTYELAPALKASLHQVLTKDQKIVMQFVQANLEQQNKIKTVLDQIDLAIAQEIKNQYTQPEPQPEHSFWRRWIQIESVQQPNAVLMQRAIILKEAQLGLMLAQQQLQKGQYIAFQQELTGVIQTLKQLPDAKTQYFIQRLSELKKIPANTVPALNTRALLG</sequence>
<protein>
    <submittedName>
        <fullName evidence="2">Uncharacterized protein</fullName>
    </submittedName>
</protein>
<dbReference type="EMBL" id="MBDL01000001">
    <property type="protein sequence ID" value="ODA14497.1"/>
    <property type="molecule type" value="Genomic_DNA"/>
</dbReference>